<dbReference type="Pfam" id="PF13450">
    <property type="entry name" value="NAD_binding_8"/>
    <property type="match status" value="1"/>
</dbReference>
<dbReference type="OrthoDB" id="9769600at2"/>
<dbReference type="PANTHER" id="PTHR21197">
    <property type="entry name" value="UDP-GALACTOPYRANOSE MUTASE"/>
    <property type="match status" value="1"/>
</dbReference>
<evidence type="ECO:0000259" key="6">
    <source>
        <dbReference type="Pfam" id="PF03275"/>
    </source>
</evidence>
<proteinExistence type="inferred from homology"/>
<dbReference type="GO" id="GO:0005829">
    <property type="term" value="C:cytosol"/>
    <property type="evidence" value="ECO:0007669"/>
    <property type="project" value="TreeGrafter"/>
</dbReference>
<dbReference type="AlphaFoldDB" id="A0A1I0NL94"/>
<dbReference type="SUPFAM" id="SSF54373">
    <property type="entry name" value="FAD-linked reductases, C-terminal domain"/>
    <property type="match status" value="1"/>
</dbReference>
<sequence>MYDSIIIGAGCAGATVARKLAEDGGQKVLVLEKRNHIAGNCYDALDEYGILVHVYGPHIFHTNDKIVNDYLSRFTKWYDYQHEVVADVYGKLIPVPFNLNTLKLVYSEEKAAELTTKLINKYGMETKVPILELMNSDDEDINGIAYYVYNSIFLRYTMKQWGQKPEDIDPTVTGRVPVFISYDNRYFQDKYQGMPLDGYTSMFENMLNHKNITVQLGTDAKKCMEFKDGKIYYQGEEFQGNVIFTGQVDNLFDNEYGMLPYRTLDFEFENFKEKSYQGRALVNYTVDQDYTRITEFKYLTNQKNDESTTIVKEFPKAYTGDTSETPYYAIINNDNIAKYNKYKKKAEEFGNLVLLGRLAEYKYYNIDAIVGKSLEVATGLMSNQIFGRIYNK</sequence>
<dbReference type="InterPro" id="IPR004379">
    <property type="entry name" value="UDP-GALP_mutase"/>
</dbReference>
<reference evidence="7 8" key="1">
    <citation type="submission" date="2016-10" db="EMBL/GenBank/DDBJ databases">
        <authorList>
            <person name="de Groot N.N."/>
        </authorList>
    </citation>
    <scope>NUCLEOTIDE SEQUENCE [LARGE SCALE GENOMIC DNA]</scope>
    <source>
        <strain evidence="7 8">DSM 9179</strain>
    </source>
</reference>
<keyword evidence="3" id="KW-0285">Flavoprotein</keyword>
<dbReference type="SUPFAM" id="SSF51971">
    <property type="entry name" value="Nucleotide-binding domain"/>
    <property type="match status" value="1"/>
</dbReference>
<feature type="domain" description="UDP-galactopyranose mutase C-terminal" evidence="6">
    <location>
        <begin position="152"/>
        <end position="363"/>
    </location>
</feature>
<dbReference type="PANTHER" id="PTHR21197:SF0">
    <property type="entry name" value="UDP-GALACTOPYRANOSE MUTASE"/>
    <property type="match status" value="1"/>
</dbReference>
<evidence type="ECO:0000256" key="5">
    <source>
        <dbReference type="ARBA" id="ARBA00023235"/>
    </source>
</evidence>
<evidence type="ECO:0000313" key="7">
    <source>
        <dbReference type="EMBL" id="SEW02076.1"/>
    </source>
</evidence>
<dbReference type="NCBIfam" id="TIGR00031">
    <property type="entry name" value="UDP-GALP_mutase"/>
    <property type="match status" value="1"/>
</dbReference>
<organism evidence="7 8">
    <name type="scientific">[Clostridium] fimetarium</name>
    <dbReference type="NCBI Taxonomy" id="99656"/>
    <lineage>
        <taxon>Bacteria</taxon>
        <taxon>Bacillati</taxon>
        <taxon>Bacillota</taxon>
        <taxon>Clostridia</taxon>
        <taxon>Lachnospirales</taxon>
        <taxon>Lachnospiraceae</taxon>
    </lineage>
</organism>
<evidence type="ECO:0000256" key="2">
    <source>
        <dbReference type="ARBA" id="ARBA00009321"/>
    </source>
</evidence>
<keyword evidence="8" id="KW-1185">Reference proteome</keyword>
<dbReference type="EMBL" id="FOJI01000003">
    <property type="protein sequence ID" value="SEW02076.1"/>
    <property type="molecule type" value="Genomic_DNA"/>
</dbReference>
<accession>A0A1I0NL94</accession>
<evidence type="ECO:0000256" key="4">
    <source>
        <dbReference type="ARBA" id="ARBA00022827"/>
    </source>
</evidence>
<keyword evidence="4" id="KW-0274">FAD</keyword>
<gene>
    <name evidence="7" type="ORF">SAMN05421659_103193</name>
</gene>
<comment type="similarity">
    <text evidence="2">Belongs to the UDP-galactopyranose/dTDP-fucopyranose mutase family.</text>
</comment>
<dbReference type="Gene3D" id="3.40.50.720">
    <property type="entry name" value="NAD(P)-binding Rossmann-like Domain"/>
    <property type="match status" value="3"/>
</dbReference>
<dbReference type="Pfam" id="PF03275">
    <property type="entry name" value="GLF"/>
    <property type="match status" value="1"/>
</dbReference>
<evidence type="ECO:0000256" key="3">
    <source>
        <dbReference type="ARBA" id="ARBA00022630"/>
    </source>
</evidence>
<evidence type="ECO:0000313" key="8">
    <source>
        <dbReference type="Proteomes" id="UP000199701"/>
    </source>
</evidence>
<keyword evidence="5" id="KW-0413">Isomerase</keyword>
<comment type="cofactor">
    <cofactor evidence="1">
        <name>FAD</name>
        <dbReference type="ChEBI" id="CHEBI:57692"/>
    </cofactor>
</comment>
<protein>
    <submittedName>
        <fullName evidence="7">UDP-galactopyranose mutase</fullName>
    </submittedName>
</protein>
<dbReference type="STRING" id="99656.SAMN05421659_103193"/>
<evidence type="ECO:0000256" key="1">
    <source>
        <dbReference type="ARBA" id="ARBA00001974"/>
    </source>
</evidence>
<dbReference type="GO" id="GO:0008767">
    <property type="term" value="F:UDP-galactopyranose mutase activity"/>
    <property type="evidence" value="ECO:0007669"/>
    <property type="project" value="InterPro"/>
</dbReference>
<name>A0A1I0NL94_9FIRM</name>
<dbReference type="GO" id="GO:0050660">
    <property type="term" value="F:flavin adenine dinucleotide binding"/>
    <property type="evidence" value="ECO:0007669"/>
    <property type="project" value="TreeGrafter"/>
</dbReference>
<dbReference type="Proteomes" id="UP000199701">
    <property type="component" value="Unassembled WGS sequence"/>
</dbReference>
<dbReference type="InterPro" id="IPR015899">
    <property type="entry name" value="UDP-GalPyranose_mutase_C"/>
</dbReference>
<dbReference type="RefSeq" id="WP_092451350.1">
    <property type="nucleotide sequence ID" value="NZ_FOJI01000003.1"/>
</dbReference>